<reference evidence="6 8" key="1">
    <citation type="submission" date="2020-01" db="EMBL/GenBank/DDBJ databases">
        <authorList>
            <consortium name="DOE Joint Genome Institute"/>
            <person name="Haridas S."/>
            <person name="Albert R."/>
            <person name="Binder M."/>
            <person name="Bloem J."/>
            <person name="Labutti K."/>
            <person name="Salamov A."/>
            <person name="Andreopoulos B."/>
            <person name="Baker S.E."/>
            <person name="Barry K."/>
            <person name="Bills G."/>
            <person name="Bluhm B.H."/>
            <person name="Cannon C."/>
            <person name="Castanera R."/>
            <person name="Culley D.E."/>
            <person name="Daum C."/>
            <person name="Ezra D."/>
            <person name="Gonzalez J.B."/>
            <person name="Henrissat B."/>
            <person name="Kuo A."/>
            <person name="Liang C."/>
            <person name="Lipzen A."/>
            <person name="Lutzoni F."/>
            <person name="Magnuson J."/>
            <person name="Mondo S."/>
            <person name="Nolan M."/>
            <person name="Ohm R."/>
            <person name="Pangilinan J."/>
            <person name="Park H.-J."/>
            <person name="Ramirez L."/>
            <person name="Alfaro M."/>
            <person name="Sun H."/>
            <person name="Tritt A."/>
            <person name="Yoshinaga Y."/>
            <person name="Zwiers L.-H."/>
            <person name="Turgeon B.G."/>
            <person name="Goodwin S.B."/>
            <person name="Spatafora J.W."/>
            <person name="Crous P.W."/>
            <person name="Grigoriev I.V."/>
        </authorList>
    </citation>
    <scope>NUCLEOTIDE SEQUENCE</scope>
    <source>
        <strain evidence="6 8">CBS 781.70</strain>
    </source>
</reference>
<evidence type="ECO:0000256" key="4">
    <source>
        <dbReference type="PIRSR" id="PIRSR005739-1"/>
    </source>
</evidence>
<dbReference type="InterPro" id="IPR001077">
    <property type="entry name" value="COMT_C"/>
</dbReference>
<organism evidence="6">
    <name type="scientific">Eremomyces bilateralis CBS 781.70</name>
    <dbReference type="NCBI Taxonomy" id="1392243"/>
    <lineage>
        <taxon>Eukaryota</taxon>
        <taxon>Fungi</taxon>
        <taxon>Dikarya</taxon>
        <taxon>Ascomycota</taxon>
        <taxon>Pezizomycotina</taxon>
        <taxon>Dothideomycetes</taxon>
        <taxon>Dothideomycetes incertae sedis</taxon>
        <taxon>Eremomycetales</taxon>
        <taxon>Eremomycetaceae</taxon>
        <taxon>Eremomyces</taxon>
    </lineage>
</organism>
<reference evidence="8" key="3">
    <citation type="submission" date="2025-04" db="UniProtKB">
        <authorList>
            <consortium name="RefSeq"/>
        </authorList>
    </citation>
    <scope>IDENTIFICATION</scope>
    <source>
        <strain evidence="8">CBS 781.70</strain>
    </source>
</reference>
<dbReference type="Gene3D" id="3.40.50.150">
    <property type="entry name" value="Vaccinia Virus protein VP39"/>
    <property type="match status" value="1"/>
</dbReference>
<gene>
    <name evidence="6 8" type="ORF">P152DRAFT_466544</name>
</gene>
<evidence type="ECO:0000313" key="7">
    <source>
        <dbReference type="Proteomes" id="UP000504638"/>
    </source>
</evidence>
<accession>A0A6G1G469</accession>
<keyword evidence="3" id="KW-0949">S-adenosyl-L-methionine</keyword>
<evidence type="ECO:0000256" key="3">
    <source>
        <dbReference type="ARBA" id="ARBA00022691"/>
    </source>
</evidence>
<proteinExistence type="predicted"/>
<evidence type="ECO:0000313" key="6">
    <source>
        <dbReference type="EMBL" id="KAF1812710.1"/>
    </source>
</evidence>
<dbReference type="Pfam" id="PF00891">
    <property type="entry name" value="Methyltransf_2"/>
    <property type="match status" value="1"/>
</dbReference>
<dbReference type="Proteomes" id="UP000504638">
    <property type="component" value="Unplaced"/>
</dbReference>
<dbReference type="PANTHER" id="PTHR43712">
    <property type="entry name" value="PUTATIVE (AFU_ORTHOLOGUE AFUA_4G14580)-RELATED"/>
    <property type="match status" value="1"/>
</dbReference>
<sequence length="404" mass="45230">MAADLELLSFQLLAAVKELQAGTGSNEFKSRKKVTDLAKDIVVNAIHPDEVTLDYCIQMGEMAALRMFMKWKMFEKIPKDSAISYKELADSVGADESLVARLGGMLVACGRLDQVGEDAVTQSRVSYTFANNHTSGMMFQMMFDEGMRPYTQWPDYFEKYNNKEPTGITHNPHSFGYGEPEQECWAILGRDAERTRVFALSMQAMESQLPIGGIYDFKWIGEEAKSGKNPERPLIVDVGGSAGHALKFIMEETPDIPQERCVLEDRPETIADTKKTGDPTLANVQMVEHDFYAEQPVKGALIYFIRRCLHDHPDENCVKILTHLANALPADDTRSRVLITEQVLDNPPTKTNTWVDMCMMNIGGKERNARTWDKIVTQAGMKIVAIHRKEGSPIGVVECAKALN</sequence>
<dbReference type="GeneID" id="54421267"/>
<dbReference type="RefSeq" id="XP_033534341.1">
    <property type="nucleotide sequence ID" value="XM_033680697.1"/>
</dbReference>
<dbReference type="InterPro" id="IPR016461">
    <property type="entry name" value="COMT-like"/>
</dbReference>
<dbReference type="PANTHER" id="PTHR43712:SF16">
    <property type="entry name" value="O-METHYLTRANSFERASE ELCB"/>
    <property type="match status" value="1"/>
</dbReference>
<evidence type="ECO:0000313" key="8">
    <source>
        <dbReference type="RefSeq" id="XP_033534341.1"/>
    </source>
</evidence>
<keyword evidence="2 6" id="KW-0808">Transferase</keyword>
<dbReference type="SUPFAM" id="SSF53335">
    <property type="entry name" value="S-adenosyl-L-methionine-dependent methyltransferases"/>
    <property type="match status" value="1"/>
</dbReference>
<evidence type="ECO:0000256" key="1">
    <source>
        <dbReference type="ARBA" id="ARBA00022603"/>
    </source>
</evidence>
<dbReference type="GO" id="GO:0008171">
    <property type="term" value="F:O-methyltransferase activity"/>
    <property type="evidence" value="ECO:0007669"/>
    <property type="project" value="InterPro"/>
</dbReference>
<dbReference type="AlphaFoldDB" id="A0A6G1G469"/>
<dbReference type="InterPro" id="IPR036390">
    <property type="entry name" value="WH_DNA-bd_sf"/>
</dbReference>
<evidence type="ECO:0000256" key="2">
    <source>
        <dbReference type="ARBA" id="ARBA00022679"/>
    </source>
</evidence>
<evidence type="ECO:0000259" key="5">
    <source>
        <dbReference type="Pfam" id="PF00891"/>
    </source>
</evidence>
<feature type="domain" description="O-methyltransferase C-terminal" evidence="5">
    <location>
        <begin position="233"/>
        <end position="381"/>
    </location>
</feature>
<dbReference type="PIRSF" id="PIRSF005739">
    <property type="entry name" value="O-mtase"/>
    <property type="match status" value="1"/>
</dbReference>
<dbReference type="Gene3D" id="1.10.10.10">
    <property type="entry name" value="Winged helix-like DNA-binding domain superfamily/Winged helix DNA-binding domain"/>
    <property type="match status" value="1"/>
</dbReference>
<keyword evidence="7" id="KW-1185">Reference proteome</keyword>
<dbReference type="EMBL" id="ML975157">
    <property type="protein sequence ID" value="KAF1812710.1"/>
    <property type="molecule type" value="Genomic_DNA"/>
</dbReference>
<dbReference type="InterPro" id="IPR029063">
    <property type="entry name" value="SAM-dependent_MTases_sf"/>
</dbReference>
<name>A0A6G1G469_9PEZI</name>
<keyword evidence="1 6" id="KW-0489">Methyltransferase</keyword>
<dbReference type="PROSITE" id="PS51683">
    <property type="entry name" value="SAM_OMT_II"/>
    <property type="match status" value="1"/>
</dbReference>
<protein>
    <submittedName>
        <fullName evidence="6 8">O-methyltransferase</fullName>
    </submittedName>
</protein>
<dbReference type="OrthoDB" id="1535081at2759"/>
<feature type="active site" description="Proton acceptor" evidence="4">
    <location>
        <position position="310"/>
    </location>
</feature>
<dbReference type="GO" id="GO:0032259">
    <property type="term" value="P:methylation"/>
    <property type="evidence" value="ECO:0007669"/>
    <property type="project" value="UniProtKB-KW"/>
</dbReference>
<dbReference type="SUPFAM" id="SSF46785">
    <property type="entry name" value="Winged helix' DNA-binding domain"/>
    <property type="match status" value="1"/>
</dbReference>
<dbReference type="InterPro" id="IPR036388">
    <property type="entry name" value="WH-like_DNA-bd_sf"/>
</dbReference>
<reference evidence="8" key="2">
    <citation type="submission" date="2020-04" db="EMBL/GenBank/DDBJ databases">
        <authorList>
            <consortium name="NCBI Genome Project"/>
        </authorList>
    </citation>
    <scope>NUCLEOTIDE SEQUENCE</scope>
    <source>
        <strain evidence="8">CBS 781.70</strain>
    </source>
</reference>